<dbReference type="EMBL" id="KB312410">
    <property type="protein sequence ID" value="ELT87267.1"/>
    <property type="molecule type" value="Genomic_DNA"/>
</dbReference>
<dbReference type="Pfam" id="PF20010">
    <property type="entry name" value="Collagen_trimer"/>
    <property type="match status" value="1"/>
</dbReference>
<dbReference type="Pfam" id="PF01391">
    <property type="entry name" value="Collagen"/>
    <property type="match status" value="2"/>
</dbReference>
<dbReference type="SMART" id="SM00210">
    <property type="entry name" value="TSPN"/>
    <property type="match status" value="1"/>
</dbReference>
<dbReference type="Gene3D" id="3.10.100.10">
    <property type="entry name" value="Mannose-Binding Protein A, subunit A"/>
    <property type="match status" value="1"/>
</dbReference>
<reference evidence="6 8" key="2">
    <citation type="journal article" date="2013" name="Nature">
        <title>Insights into bilaterian evolution from three spiralian genomes.</title>
        <authorList>
            <person name="Simakov O."/>
            <person name="Marletaz F."/>
            <person name="Cho S.J."/>
            <person name="Edsinger-Gonzales E."/>
            <person name="Havlak P."/>
            <person name="Hellsten U."/>
            <person name="Kuo D.H."/>
            <person name="Larsson T."/>
            <person name="Lv J."/>
            <person name="Arendt D."/>
            <person name="Savage R."/>
            <person name="Osoegawa K."/>
            <person name="de Jong P."/>
            <person name="Grimwood J."/>
            <person name="Chapman J.A."/>
            <person name="Shapiro H."/>
            <person name="Aerts A."/>
            <person name="Otillar R.P."/>
            <person name="Terry A.Y."/>
            <person name="Boore J.L."/>
            <person name="Grigoriev I.V."/>
            <person name="Lindberg D.R."/>
            <person name="Seaver E.C."/>
            <person name="Weisblat D.A."/>
            <person name="Putnam N.H."/>
            <person name="Rokhsar D.S."/>
        </authorList>
    </citation>
    <scope>NUCLEOTIDE SEQUENCE</scope>
    <source>
        <strain evidence="6 8">I ESC-2004</strain>
    </source>
</reference>
<evidence type="ECO:0000313" key="7">
    <source>
        <dbReference type="EnsemblMetazoa" id="CapteP225978"/>
    </source>
</evidence>
<dbReference type="OMA" id="WWKVSAS"/>
<evidence type="ECO:0000256" key="3">
    <source>
        <dbReference type="ARBA" id="ARBA00023119"/>
    </source>
</evidence>
<organism evidence="6">
    <name type="scientific">Capitella teleta</name>
    <name type="common">Polychaete worm</name>
    <dbReference type="NCBI Taxonomy" id="283909"/>
    <lineage>
        <taxon>Eukaryota</taxon>
        <taxon>Metazoa</taxon>
        <taxon>Spiralia</taxon>
        <taxon>Lophotrochozoa</taxon>
        <taxon>Annelida</taxon>
        <taxon>Polychaeta</taxon>
        <taxon>Sedentaria</taxon>
        <taxon>Scolecida</taxon>
        <taxon>Capitellidae</taxon>
        <taxon>Capitella</taxon>
    </lineage>
</organism>
<dbReference type="EMBL" id="AMQN01015975">
    <property type="status" value="NOT_ANNOTATED_CDS"/>
    <property type="molecule type" value="Genomic_DNA"/>
</dbReference>
<proteinExistence type="predicted"/>
<dbReference type="InterPro" id="IPR008160">
    <property type="entry name" value="Collagen"/>
</dbReference>
<dbReference type="AlphaFoldDB" id="R7T3F2"/>
<accession>R7T3F2</accession>
<reference evidence="7" key="3">
    <citation type="submission" date="2015-06" db="UniProtKB">
        <authorList>
            <consortium name="EnsemblMetazoa"/>
        </authorList>
    </citation>
    <scope>IDENTIFICATION</scope>
</reference>
<feature type="compositionally biased region" description="Low complexity" evidence="4">
    <location>
        <begin position="670"/>
        <end position="693"/>
    </location>
</feature>
<dbReference type="InterPro" id="IPR050938">
    <property type="entry name" value="Collagen_Structural_Proteins"/>
</dbReference>
<feature type="compositionally biased region" description="Basic and acidic residues" evidence="4">
    <location>
        <begin position="570"/>
        <end position="584"/>
    </location>
</feature>
<dbReference type="SUPFAM" id="SSF56436">
    <property type="entry name" value="C-type lectin-like"/>
    <property type="match status" value="1"/>
</dbReference>
<keyword evidence="3" id="KW-0176">Collagen</keyword>
<dbReference type="Pfam" id="PF06482">
    <property type="entry name" value="Endostatin"/>
    <property type="match status" value="1"/>
</dbReference>
<reference evidence="8" key="1">
    <citation type="submission" date="2012-12" db="EMBL/GenBank/DDBJ databases">
        <authorList>
            <person name="Hellsten U."/>
            <person name="Grimwood J."/>
            <person name="Chapman J.A."/>
            <person name="Shapiro H."/>
            <person name="Aerts A."/>
            <person name="Otillar R.P."/>
            <person name="Terry A.Y."/>
            <person name="Boore J.L."/>
            <person name="Simakov O."/>
            <person name="Marletaz F."/>
            <person name="Cho S.-J."/>
            <person name="Edsinger-Gonzales E."/>
            <person name="Havlak P."/>
            <person name="Kuo D.-H."/>
            <person name="Larsson T."/>
            <person name="Lv J."/>
            <person name="Arendt D."/>
            <person name="Savage R."/>
            <person name="Osoegawa K."/>
            <person name="de Jong P."/>
            <person name="Lindberg D.R."/>
            <person name="Seaver E.C."/>
            <person name="Weisblat D.A."/>
            <person name="Putnam N.H."/>
            <person name="Grigoriev I.V."/>
            <person name="Rokhsar D.S."/>
        </authorList>
    </citation>
    <scope>NUCLEOTIDE SEQUENCE</scope>
    <source>
        <strain evidence="8">I ESC-2004</strain>
    </source>
</reference>
<dbReference type="HOGENOM" id="CLU_004003_1_0_1"/>
<gene>
    <name evidence="6" type="ORF">CAPTEDRAFT_225978</name>
</gene>
<dbReference type="InterPro" id="IPR013320">
    <property type="entry name" value="ConA-like_dom_sf"/>
</dbReference>
<dbReference type="Gene3D" id="2.60.120.200">
    <property type="match status" value="1"/>
</dbReference>
<feature type="compositionally biased region" description="Low complexity" evidence="4">
    <location>
        <begin position="602"/>
        <end position="617"/>
    </location>
</feature>
<dbReference type="InterPro" id="IPR045463">
    <property type="entry name" value="XV/XVIII_trimerization_dom"/>
</dbReference>
<evidence type="ECO:0000256" key="4">
    <source>
        <dbReference type="SAM" id="MobiDB-lite"/>
    </source>
</evidence>
<dbReference type="InterPro" id="IPR010515">
    <property type="entry name" value="Collagenase_NC10/endostatin"/>
</dbReference>
<evidence type="ECO:0000313" key="6">
    <source>
        <dbReference type="EMBL" id="ELT87267.1"/>
    </source>
</evidence>
<keyword evidence="8" id="KW-1185">Reference proteome</keyword>
<dbReference type="PANTHER" id="PTHR37456:SF6">
    <property type="entry name" value="COLLAGEN ALPHA-1(XXIII) CHAIN-LIKE ISOFORM X2"/>
    <property type="match status" value="1"/>
</dbReference>
<protein>
    <recommendedName>
        <fullName evidence="5">Thrombospondin-like N-terminal domain-containing protein</fullName>
    </recommendedName>
</protein>
<name>R7T3F2_CAPTE</name>
<dbReference type="Gene3D" id="3.40.1620.70">
    <property type="match status" value="1"/>
</dbReference>
<dbReference type="GO" id="GO:0005576">
    <property type="term" value="C:extracellular region"/>
    <property type="evidence" value="ECO:0007669"/>
    <property type="project" value="UniProtKB-SubCell"/>
</dbReference>
<dbReference type="EMBL" id="AMQN01015974">
    <property type="status" value="NOT_ANNOTATED_CDS"/>
    <property type="molecule type" value="Genomic_DNA"/>
</dbReference>
<feature type="compositionally biased region" description="Pro residues" evidence="4">
    <location>
        <begin position="726"/>
        <end position="738"/>
    </location>
</feature>
<feature type="region of interest" description="Disordered" evidence="4">
    <location>
        <begin position="568"/>
        <end position="776"/>
    </location>
</feature>
<comment type="subcellular location">
    <subcellularLocation>
        <location evidence="1">Secreted</location>
    </subcellularLocation>
</comment>
<feature type="domain" description="Thrombospondin-like N-terminal" evidence="5">
    <location>
        <begin position="106"/>
        <end position="295"/>
    </location>
</feature>
<dbReference type="EnsemblMetazoa" id="CapteT225978">
    <property type="protein sequence ID" value="CapteP225978"/>
    <property type="gene ID" value="CapteG225978"/>
</dbReference>
<dbReference type="InterPro" id="IPR016186">
    <property type="entry name" value="C-type_lectin-like/link_sf"/>
</dbReference>
<evidence type="ECO:0000259" key="5">
    <source>
        <dbReference type="SMART" id="SM00210"/>
    </source>
</evidence>
<sequence length="1046" mass="112600">MSTRMLHARCRLFRQLNGRDFIFESSMTLERMRTDFDPLLWMGMKLIKKEGRWIWDNSYVHLFLLFSSTFNYRRELEIREIEEEEPDWNPEPEPTDNIPPKVYDEPLDFLTAIDLPEDDSSDIVYVSGLDGYPAFYFTQKANIFKPLVLQKLPRDFALQATVKTSNKNGGFLFAILNPFHDVVQLGLHLTKNPENEEESLISLFYNDYRAPSNTSLPLVRFAVPNIVKHWTPFAIKVNGSDITLYLHCEEYETQHVVRSPEQLLFEDGSTVYLGQAGFGEKFEGAIQELKFSNDPKEAENHCGEVSDADKFSGEKWNHEVTISPPPISPPPPPRLIKGPKGNKGNKGEHGQAIYGLPGPPGKDGLPGAKGDTGRKVFEEYPQYERKMMMLEQGDMWVPPHPDEIKGERGPPGEPGQSFTLPLDPNHQFYDIVRERLADVYPDPVPGPRGYPGIPGVKGDKGDLGPPGIFQFDEETGSGEQVVYSPEGSGGSGEDLLPSLVEPKGGQQDIPGVFVGEPGRDGLPGPPGLPGLPIKSFKGDKGEMGSVGFPGPIGPRGPAGIDGVAGLKGEMGQKGDKGDVGHSIKGDQGPEGPKGRRGRRGKPGLLGPVGPPGEIGLPGFPGRSGARGLQGPVGRPGFGLKGNKGDQGPPGTVYVQEGESGRPGVGGRPGLRGPMGPKGSQGMPGMPGMGSSLPYPGPRGFKGSKGDRGQDGRPGISVPGKQGAQGPPGPPGRPGPVGPPAYIGADNTIRDPIKCPPGPPGPAGPPGTPGKSASSKHLQGGLSSAVIFLTEDNLMNSADLLPVGSVIFILQSEKLFLRVQVGFKEILLGSEILLLPKPTPESAASLADIPVMPTPLPRVDIPIHDNGVVTGSKLHIVAANAPYTGYMGGLSGADYTCFRESRRAGLSGTYRAFLASRVQNLRSIVHRKNDRSIPVVNAKDELLANSWSDLVDGNGGQISKDVAIYSFDGKNVMKDPLWPQKKAWIGSNHRGERKLGSFCGGWDTSSSAHKGVASSLIDRRLLKGEEFSCRSSFVLLCVEITHQHRLR</sequence>
<dbReference type="SUPFAM" id="SSF49899">
    <property type="entry name" value="Concanavalin A-like lectins/glucanases"/>
    <property type="match status" value="1"/>
</dbReference>
<dbReference type="OrthoDB" id="5983381at2759"/>
<dbReference type="STRING" id="283909.R7T3F2"/>
<keyword evidence="2" id="KW-0677">Repeat</keyword>
<dbReference type="PANTHER" id="PTHR37456">
    <property type="entry name" value="SI:CH211-266K2.1"/>
    <property type="match status" value="1"/>
</dbReference>
<dbReference type="InterPro" id="IPR048287">
    <property type="entry name" value="TSPN-like_N"/>
</dbReference>
<dbReference type="Proteomes" id="UP000014760">
    <property type="component" value="Unassembled WGS sequence"/>
</dbReference>
<feature type="compositionally biased region" description="Gly residues" evidence="4">
    <location>
        <begin position="660"/>
        <end position="669"/>
    </location>
</feature>
<evidence type="ECO:0000256" key="2">
    <source>
        <dbReference type="ARBA" id="ARBA00022737"/>
    </source>
</evidence>
<dbReference type="FunCoup" id="R7T3F2">
    <property type="interactions" value="14"/>
</dbReference>
<evidence type="ECO:0000313" key="8">
    <source>
        <dbReference type="Proteomes" id="UP000014760"/>
    </source>
</evidence>
<dbReference type="InterPro" id="IPR016187">
    <property type="entry name" value="CTDL_fold"/>
</dbReference>
<evidence type="ECO:0000256" key="1">
    <source>
        <dbReference type="ARBA" id="ARBA00004613"/>
    </source>
</evidence>
<dbReference type="GO" id="GO:0005581">
    <property type="term" value="C:collagen trimer"/>
    <property type="evidence" value="ECO:0007669"/>
    <property type="project" value="UniProtKB-KW"/>
</dbReference>
<feature type="compositionally biased region" description="Pro residues" evidence="4">
    <location>
        <begin position="753"/>
        <end position="767"/>
    </location>
</feature>